<evidence type="ECO:0000313" key="3">
    <source>
        <dbReference type="EMBL" id="CDI79189.1"/>
    </source>
</evidence>
<keyword evidence="1" id="KW-0175">Coiled coil</keyword>
<sequence>MEALFNFLLQEDEPGESFDPRAARPRCKVCGADAWLQWDGRYADYCSRSCRDKQAGSQGLVPAPGPLKPSQRREGGPGGRPNMLGERQAQLLQEKEDKWERQFSPRNRYLPRKKAQTQEQDPGQQQQRAEGRGSAAAAAARALAEAAAAKKVARALRQRIPPKVAPRRPSGPRMEGGPPSVASTPRKMLSIISRGSDENLPLQRQRTVARFVEQGENAAELQTALKEYQENLNRERQKLEEERTAAVVADEGNVRRLATAATTAADGDAGRLRRSATAATAAAAAAKATTEQQRRETEASVELLQRERAKYEEQMRAIREESEQQLQQHKAQLVSEVKRIAAEELDAQKALEKELGEVRASLQQLKKQQEQQRQQQQLLLQNELEQHLRAQLQQDLEQQLERKLRDKLQEELRQELQQELQRKQEQLEGRDGVGRVEGRRSKEHLLRQELLEQQVHQEKRLQQQLLEQQRQQEKLLYQLRQQEQTLQRLAAAAGPGSSASRPQRPSSRGGEITADQQLRDLLLQGLFSCLKMHDSQQQQHKQKQQQQQQPETLEASSWAERELALRDAKAAEAAAAAEAKGNHIIGPYEGRLEAAVVEANLQLPDPMEQQHGLRFGSKLQVVFRVATGPGEWEEKETSFSADGQWGETLSFSVHWPSAGVAAASAVLYAQLWATMNSNTTSTGPCSSSCRYFVGEAALPLPTFTSLWEYRAPLRWRSSLGGNTQQQLLLQQGNLLLRVQFYPAEKAQAPVASTEKPEDLQALLPTSDVTTELPSNPNNCRGSTKGGASSHCSGSTDSRTSSRNSSGIGNHSEKQLQPEKLLRDISEGDSTLQQQLLQQLEELSLAWRRALSEQELQQKQPQNRIPVVIDSQLLQEHLQRSPMMGALTNKNCNKNSPRSASPLSLIVNFFRSTFNGPP</sequence>
<keyword evidence="4" id="KW-1185">Reference proteome</keyword>
<dbReference type="AlphaFoldDB" id="U6GKR8"/>
<reference evidence="3" key="1">
    <citation type="submission" date="2013-10" db="EMBL/GenBank/DDBJ databases">
        <title>Genomic analysis of the causative agents of coccidiosis in chickens.</title>
        <authorList>
            <person name="Reid A.J."/>
            <person name="Blake D."/>
            <person name="Billington K."/>
            <person name="Browne H."/>
            <person name="Dunn M."/>
            <person name="Hung S."/>
            <person name="Kawahara F."/>
            <person name="Miranda-Saavedra D."/>
            <person name="Mourier T."/>
            <person name="Nagra H."/>
            <person name="Otto T.D."/>
            <person name="Rawlings N."/>
            <person name="Sanchez A."/>
            <person name="Sanders M."/>
            <person name="Subramaniam C."/>
            <person name="Tay Y."/>
            <person name="Dear P."/>
            <person name="Doerig C."/>
            <person name="Gruber A."/>
            <person name="Parkinson J."/>
            <person name="Shirley M."/>
            <person name="Wan K.L."/>
            <person name="Berriman M."/>
            <person name="Tomley F."/>
            <person name="Pain A."/>
        </authorList>
    </citation>
    <scope>NUCLEOTIDE SEQUENCE [LARGE SCALE GENOMIC DNA]</scope>
    <source>
        <strain evidence="3">Houghton</strain>
    </source>
</reference>
<accession>U6GKR8</accession>
<feature type="region of interest" description="Disordered" evidence="2">
    <location>
        <begin position="420"/>
        <end position="439"/>
    </location>
</feature>
<dbReference type="OrthoDB" id="330049at2759"/>
<feature type="compositionally biased region" description="Polar residues" evidence="2">
    <location>
        <begin position="766"/>
        <end position="781"/>
    </location>
</feature>
<feature type="region of interest" description="Disordered" evidence="2">
    <location>
        <begin position="154"/>
        <end position="185"/>
    </location>
</feature>
<proteinExistence type="predicted"/>
<evidence type="ECO:0000313" key="4">
    <source>
        <dbReference type="Proteomes" id="UP000018201"/>
    </source>
</evidence>
<evidence type="ECO:0000256" key="2">
    <source>
        <dbReference type="SAM" id="MobiDB-lite"/>
    </source>
</evidence>
<feature type="compositionally biased region" description="Low complexity" evidence="2">
    <location>
        <begin position="788"/>
        <end position="806"/>
    </location>
</feature>
<feature type="compositionally biased region" description="Basic and acidic residues" evidence="2">
    <location>
        <begin position="93"/>
        <end position="103"/>
    </location>
</feature>
<feature type="region of interest" description="Disordered" evidence="2">
    <location>
        <begin position="53"/>
        <end position="139"/>
    </location>
</feature>
<dbReference type="VEuPathDB" id="ToxoDB:EPH_0049290"/>
<gene>
    <name evidence="3" type="ORF">EPH_0049290</name>
</gene>
<feature type="region of interest" description="Disordered" evidence="2">
    <location>
        <begin position="534"/>
        <end position="556"/>
    </location>
</feature>
<protein>
    <submittedName>
        <fullName evidence="3">Uncharacterized protein</fullName>
    </submittedName>
</protein>
<feature type="compositionally biased region" description="Low complexity" evidence="2">
    <location>
        <begin position="536"/>
        <end position="549"/>
    </location>
</feature>
<organism evidence="3 4">
    <name type="scientific">Eimeria praecox</name>
    <dbReference type="NCBI Taxonomy" id="51316"/>
    <lineage>
        <taxon>Eukaryota</taxon>
        <taxon>Sar</taxon>
        <taxon>Alveolata</taxon>
        <taxon>Apicomplexa</taxon>
        <taxon>Conoidasida</taxon>
        <taxon>Coccidia</taxon>
        <taxon>Eucoccidiorida</taxon>
        <taxon>Eimeriorina</taxon>
        <taxon>Eimeriidae</taxon>
        <taxon>Eimeria</taxon>
    </lineage>
</organism>
<feature type="coiled-coil region" evidence="1">
    <location>
        <begin position="211"/>
        <end position="249"/>
    </location>
</feature>
<dbReference type="Proteomes" id="UP000018201">
    <property type="component" value="Unassembled WGS sequence"/>
</dbReference>
<feature type="region of interest" description="Disordered" evidence="2">
    <location>
        <begin position="487"/>
        <end position="511"/>
    </location>
</feature>
<dbReference type="EMBL" id="HG691677">
    <property type="protein sequence ID" value="CDI79189.1"/>
    <property type="molecule type" value="Genomic_DNA"/>
</dbReference>
<name>U6GKR8_9EIME</name>
<feature type="compositionally biased region" description="Low complexity" evidence="2">
    <location>
        <begin position="117"/>
        <end position="139"/>
    </location>
</feature>
<feature type="region of interest" description="Disordered" evidence="2">
    <location>
        <begin position="765"/>
        <end position="817"/>
    </location>
</feature>
<reference evidence="3" key="2">
    <citation type="submission" date="2013-10" db="EMBL/GenBank/DDBJ databases">
        <authorList>
            <person name="Aslett M."/>
        </authorList>
    </citation>
    <scope>NUCLEOTIDE SEQUENCE [LARGE SCALE GENOMIC DNA]</scope>
    <source>
        <strain evidence="3">Houghton</strain>
    </source>
</reference>
<evidence type="ECO:0000256" key="1">
    <source>
        <dbReference type="SAM" id="Coils"/>
    </source>
</evidence>